<feature type="region of interest" description="Disordered" evidence="1">
    <location>
        <begin position="16"/>
        <end position="38"/>
    </location>
</feature>
<name>A0ABX7KDE2_9SPHN</name>
<keyword evidence="4" id="KW-1185">Reference proteome</keyword>
<evidence type="ECO:0000256" key="2">
    <source>
        <dbReference type="SAM" id="SignalP"/>
    </source>
</evidence>
<feature type="compositionally biased region" description="Polar residues" evidence="1">
    <location>
        <begin position="23"/>
        <end position="34"/>
    </location>
</feature>
<proteinExistence type="predicted"/>
<evidence type="ECO:0000256" key="1">
    <source>
        <dbReference type="SAM" id="MobiDB-lite"/>
    </source>
</evidence>
<dbReference type="EMBL" id="CP061510">
    <property type="protein sequence ID" value="QSB44545.1"/>
    <property type="molecule type" value="Genomic_DNA"/>
</dbReference>
<dbReference type="RefSeq" id="WP_205442355.1">
    <property type="nucleotide sequence ID" value="NZ_CP061510.1"/>
</dbReference>
<feature type="compositionally biased region" description="Basic and acidic residues" evidence="1">
    <location>
        <begin position="70"/>
        <end position="82"/>
    </location>
</feature>
<protein>
    <recommendedName>
        <fullName evidence="5">Secreted protein</fullName>
    </recommendedName>
</protein>
<reference evidence="3 4" key="1">
    <citation type="submission" date="2020-09" db="EMBL/GenBank/DDBJ databases">
        <title>Complete genome sequence of altererythrobacter flavus SS-21NJ, isolated from Dongying oil sludge in Shandong province.</title>
        <authorList>
            <person name="Sun S."/>
            <person name="Zhang Z."/>
        </authorList>
    </citation>
    <scope>NUCLEOTIDE SEQUENCE [LARGE SCALE GENOMIC DNA]</scope>
    <source>
        <strain evidence="3 4">SS-21NJ</strain>
    </source>
</reference>
<feature type="signal peptide" evidence="2">
    <location>
        <begin position="1"/>
        <end position="18"/>
    </location>
</feature>
<keyword evidence="2" id="KW-0732">Signal</keyword>
<organism evidence="3 4">
    <name type="scientific">Tsuneonella flava</name>
    <dbReference type="NCBI Taxonomy" id="2055955"/>
    <lineage>
        <taxon>Bacteria</taxon>
        <taxon>Pseudomonadati</taxon>
        <taxon>Pseudomonadota</taxon>
        <taxon>Alphaproteobacteria</taxon>
        <taxon>Sphingomonadales</taxon>
        <taxon>Erythrobacteraceae</taxon>
        <taxon>Tsuneonella</taxon>
    </lineage>
</organism>
<feature type="region of interest" description="Disordered" evidence="1">
    <location>
        <begin position="70"/>
        <end position="93"/>
    </location>
</feature>
<evidence type="ECO:0008006" key="5">
    <source>
        <dbReference type="Google" id="ProtNLM"/>
    </source>
</evidence>
<dbReference type="Proteomes" id="UP000663637">
    <property type="component" value="Chromosome"/>
</dbReference>
<evidence type="ECO:0000313" key="3">
    <source>
        <dbReference type="EMBL" id="QSB44545.1"/>
    </source>
</evidence>
<accession>A0ABX7KDE2</accession>
<evidence type="ECO:0000313" key="4">
    <source>
        <dbReference type="Proteomes" id="UP000663637"/>
    </source>
</evidence>
<sequence length="93" mass="10262">MIKAFLVMAVAAVTPAGADKAQDTSSQDQETVTVTPDAKAKESANEVVCVRQQEIGSRLKARKVCKTRAEWEAEKREQRQAVDKAQASRWKSN</sequence>
<feature type="chain" id="PRO_5047034540" description="Secreted protein" evidence="2">
    <location>
        <begin position="19"/>
        <end position="93"/>
    </location>
</feature>
<gene>
    <name evidence="3" type="ORF">IDJ81_14835</name>
</gene>